<comment type="caution">
    <text evidence="1">The sequence shown here is derived from an EMBL/GenBank/DDBJ whole genome shotgun (WGS) entry which is preliminary data.</text>
</comment>
<evidence type="ECO:0000313" key="1">
    <source>
        <dbReference type="EMBL" id="MEQ2256872.1"/>
    </source>
</evidence>
<proteinExistence type="predicted"/>
<dbReference type="Proteomes" id="UP001482620">
    <property type="component" value="Unassembled WGS sequence"/>
</dbReference>
<accession>A0ABV0VJG5</accession>
<reference evidence="1 2" key="1">
    <citation type="submission" date="2021-06" db="EMBL/GenBank/DDBJ databases">
        <authorList>
            <person name="Palmer J.M."/>
        </authorList>
    </citation>
    <scope>NUCLEOTIDE SEQUENCE [LARGE SCALE GENOMIC DNA]</scope>
    <source>
        <strain evidence="2">if_2019</strain>
        <tissue evidence="1">Muscle</tissue>
    </source>
</reference>
<organism evidence="1 2">
    <name type="scientific">Ilyodon furcidens</name>
    <name type="common">goldbreast splitfin</name>
    <dbReference type="NCBI Taxonomy" id="33524"/>
    <lineage>
        <taxon>Eukaryota</taxon>
        <taxon>Metazoa</taxon>
        <taxon>Chordata</taxon>
        <taxon>Craniata</taxon>
        <taxon>Vertebrata</taxon>
        <taxon>Euteleostomi</taxon>
        <taxon>Actinopterygii</taxon>
        <taxon>Neopterygii</taxon>
        <taxon>Teleostei</taxon>
        <taxon>Neoteleostei</taxon>
        <taxon>Acanthomorphata</taxon>
        <taxon>Ovalentaria</taxon>
        <taxon>Atherinomorphae</taxon>
        <taxon>Cyprinodontiformes</taxon>
        <taxon>Goodeidae</taxon>
        <taxon>Ilyodon</taxon>
    </lineage>
</organism>
<sequence length="108" mass="12475">MQFILKIPEMFVPHLSCCIHGCGSQQLFIKESVRSVKDPKKGQEDNIKTETRGFRLWCLPEQLLKPELRPSHLFYLPTPLLKPSSIVQTLEDDLVIQLDILKCQTNIE</sequence>
<dbReference type="EMBL" id="JAHRIQ010108191">
    <property type="protein sequence ID" value="MEQ2256872.1"/>
    <property type="molecule type" value="Genomic_DNA"/>
</dbReference>
<evidence type="ECO:0000313" key="2">
    <source>
        <dbReference type="Proteomes" id="UP001482620"/>
    </source>
</evidence>
<gene>
    <name evidence="1" type="ORF">ILYODFUR_028566</name>
</gene>
<name>A0ABV0VJG5_9TELE</name>
<keyword evidence="2" id="KW-1185">Reference proteome</keyword>
<protein>
    <submittedName>
        <fullName evidence="1">Uncharacterized protein</fullName>
    </submittedName>
</protein>